<dbReference type="Pfam" id="PF13839">
    <property type="entry name" value="PC-Esterase"/>
    <property type="match status" value="1"/>
</dbReference>
<dbReference type="GO" id="GO:0000139">
    <property type="term" value="C:Golgi membrane"/>
    <property type="evidence" value="ECO:0007669"/>
    <property type="project" value="UniProtKB-SubCell"/>
</dbReference>
<evidence type="ECO:0000256" key="4">
    <source>
        <dbReference type="ARBA" id="ARBA00022968"/>
    </source>
</evidence>
<feature type="region of interest" description="Disordered" evidence="8">
    <location>
        <begin position="94"/>
        <end position="137"/>
    </location>
</feature>
<feature type="region of interest" description="Disordered" evidence="8">
    <location>
        <begin position="205"/>
        <end position="306"/>
    </location>
</feature>
<evidence type="ECO:0000259" key="9">
    <source>
        <dbReference type="Pfam" id="PF13839"/>
    </source>
</evidence>
<proteinExistence type="inferred from homology"/>
<keyword evidence="7" id="KW-0472">Membrane</keyword>
<comment type="subcellular location">
    <subcellularLocation>
        <location evidence="1">Golgi apparatus membrane</location>
        <topology evidence="1">Single-pass type II membrane protein</topology>
    </subcellularLocation>
</comment>
<evidence type="ECO:0000256" key="1">
    <source>
        <dbReference type="ARBA" id="ARBA00004323"/>
    </source>
</evidence>
<evidence type="ECO:0000256" key="8">
    <source>
        <dbReference type="SAM" id="MobiDB-lite"/>
    </source>
</evidence>
<dbReference type="PANTHER" id="PTHR32285:SF208">
    <property type="entry name" value="PROTEIN TRICHOME BIREFRINGENCE-LIKE 2"/>
    <property type="match status" value="1"/>
</dbReference>
<feature type="domain" description="Trichome birefringence-like C-terminal" evidence="9">
    <location>
        <begin position="368"/>
        <end position="648"/>
    </location>
</feature>
<reference evidence="11" key="1">
    <citation type="submission" date="2015-07" db="EMBL/GenBank/DDBJ databases">
        <title>Transcriptome Assembly of Anthurium amnicola.</title>
        <authorList>
            <person name="Suzuki J."/>
        </authorList>
    </citation>
    <scope>NUCLEOTIDE SEQUENCE</scope>
</reference>
<dbReference type="InterPro" id="IPR029962">
    <property type="entry name" value="TBL"/>
</dbReference>
<evidence type="ECO:0000256" key="7">
    <source>
        <dbReference type="ARBA" id="ARBA00023136"/>
    </source>
</evidence>
<sequence>MGSNKLLSLERLLCVLCSKWRVISALGVGLLASLLLLSLLFSVGSNSGAATVAPSPSSLLSWFFPLPGNGSGTARQESTNVWLWKRGDGVREVAPELSSGKVSAPVGETDGEATFPRSNAQGSPAEQGRVSENPRGEKLIGYESTVWVEEGVLKKSNGGTTGARSPDVEGTHAGKSSGNNTLAEGNALKQGVAWAVPLDGNFTGTGNGTVSVKPGVLEESNEGNLVDKLTDRRSTDGEELESPPGKTHMKNPSIQDSNSSLSVVGTSDEKRNKTDLLDGRGNGNLSNGKENKSQEGAGAYRGPTPRMVSSGLERNCDIFRGRWVRDETKPYYPPGSCPLIDRDFDCHANARPDYDFLRWRWQPNDCDIPSLKATDFLKRLRGQRLIFVGDSLNRNMWESLVCILRHSVKKKKRVYEMSGRKLFKTHGYYSFRFKGYNCSVDFVRSPFLVREIYTNSDEKLRLDVMDATNSAYHEADIVVFNTGHWWTHEKTSRGVNYYQEGDHVYPVLKVMEAYKRALSTWARWVDKNINPNKTQVVFRGYSPTHFRGGQWNSGGQCHKETEPIFNESFVGKYPPKMRALEDVLKQMKTPVIYLNNSQLTNYRKDGHPSIYRKEYKSVEEQINAEKTQDCSHWCLPGVPDTWNELLYASLLMVGRGSWKK</sequence>
<dbReference type="AlphaFoldDB" id="A0A1D1XTB7"/>
<feature type="domain" description="Trichome birefringence-like N-terminal" evidence="10">
    <location>
        <begin position="315"/>
        <end position="367"/>
    </location>
</feature>
<feature type="region of interest" description="Disordered" evidence="8">
    <location>
        <begin position="153"/>
        <end position="183"/>
    </location>
</feature>
<evidence type="ECO:0000256" key="5">
    <source>
        <dbReference type="ARBA" id="ARBA00022989"/>
    </source>
</evidence>
<organism evidence="11">
    <name type="scientific">Anthurium amnicola</name>
    <dbReference type="NCBI Taxonomy" id="1678845"/>
    <lineage>
        <taxon>Eukaryota</taxon>
        <taxon>Viridiplantae</taxon>
        <taxon>Streptophyta</taxon>
        <taxon>Embryophyta</taxon>
        <taxon>Tracheophyta</taxon>
        <taxon>Spermatophyta</taxon>
        <taxon>Magnoliopsida</taxon>
        <taxon>Liliopsida</taxon>
        <taxon>Araceae</taxon>
        <taxon>Pothoideae</taxon>
        <taxon>Potheae</taxon>
        <taxon>Anthurium</taxon>
    </lineage>
</organism>
<dbReference type="Pfam" id="PF14416">
    <property type="entry name" value="PMR5N"/>
    <property type="match status" value="1"/>
</dbReference>
<protein>
    <submittedName>
        <fullName evidence="11">Uncharacterized protein C7orf58</fullName>
    </submittedName>
</protein>
<evidence type="ECO:0000256" key="2">
    <source>
        <dbReference type="ARBA" id="ARBA00007727"/>
    </source>
</evidence>
<feature type="compositionally biased region" description="Basic and acidic residues" evidence="8">
    <location>
        <begin position="267"/>
        <end position="278"/>
    </location>
</feature>
<evidence type="ECO:0000313" key="11">
    <source>
        <dbReference type="EMBL" id="JAT45600.1"/>
    </source>
</evidence>
<evidence type="ECO:0000256" key="3">
    <source>
        <dbReference type="ARBA" id="ARBA00022692"/>
    </source>
</evidence>
<keyword evidence="4" id="KW-0735">Signal-anchor</keyword>
<accession>A0A1D1XTB7</accession>
<evidence type="ECO:0000259" key="10">
    <source>
        <dbReference type="Pfam" id="PF14416"/>
    </source>
</evidence>
<dbReference type="PANTHER" id="PTHR32285">
    <property type="entry name" value="PROTEIN TRICHOME BIREFRINGENCE-LIKE 9-RELATED"/>
    <property type="match status" value="1"/>
</dbReference>
<keyword evidence="6" id="KW-0333">Golgi apparatus</keyword>
<dbReference type="EMBL" id="GDJX01022336">
    <property type="protein sequence ID" value="JAT45600.1"/>
    <property type="molecule type" value="Transcribed_RNA"/>
</dbReference>
<keyword evidence="5" id="KW-1133">Transmembrane helix</keyword>
<feature type="compositionally biased region" description="Polar residues" evidence="8">
    <location>
        <begin position="250"/>
        <end position="265"/>
    </location>
</feature>
<evidence type="ECO:0000256" key="6">
    <source>
        <dbReference type="ARBA" id="ARBA00023034"/>
    </source>
</evidence>
<keyword evidence="3" id="KW-0812">Transmembrane</keyword>
<gene>
    <name evidence="11" type="primary">C7orf58_8</name>
    <name evidence="11" type="ORF">g.61363</name>
</gene>
<name>A0A1D1XTB7_9ARAE</name>
<dbReference type="InterPro" id="IPR025846">
    <property type="entry name" value="TBL_N"/>
</dbReference>
<dbReference type="GO" id="GO:1990538">
    <property type="term" value="F:xylan O-acetyltransferase activity"/>
    <property type="evidence" value="ECO:0007669"/>
    <property type="project" value="UniProtKB-ARBA"/>
</dbReference>
<comment type="similarity">
    <text evidence="2">Belongs to the PC-esterase family. TBL subfamily.</text>
</comment>
<dbReference type="InterPro" id="IPR026057">
    <property type="entry name" value="TBL_C"/>
</dbReference>
<feature type="compositionally biased region" description="Polar residues" evidence="8">
    <location>
        <begin position="174"/>
        <end position="183"/>
    </location>
</feature>